<dbReference type="Proteomes" id="UP000198935">
    <property type="component" value="Unassembled WGS sequence"/>
</dbReference>
<evidence type="ECO:0000313" key="2">
    <source>
        <dbReference type="Proteomes" id="UP000198935"/>
    </source>
</evidence>
<reference evidence="2" key="1">
    <citation type="submission" date="2016-10" db="EMBL/GenBank/DDBJ databases">
        <authorList>
            <person name="Varghese N."/>
            <person name="Submissions S."/>
        </authorList>
    </citation>
    <scope>NUCLEOTIDE SEQUENCE [LARGE SCALE GENOMIC DNA]</scope>
    <source>
        <strain evidence="2">SP</strain>
    </source>
</reference>
<gene>
    <name evidence="1" type="ORF">SAMN05421736_101782</name>
</gene>
<keyword evidence="2" id="KW-1185">Reference proteome</keyword>
<dbReference type="AlphaFoldDB" id="A0A1H3IC03"/>
<proteinExistence type="predicted"/>
<dbReference type="EMBL" id="FNPI01000001">
    <property type="protein sequence ID" value="SDY25363.1"/>
    <property type="molecule type" value="Genomic_DNA"/>
</dbReference>
<sequence length="55" mass="6194">MLRCITVTFSVRGGRQTELIRAPDCPLPFFKADPPVQKIQSGFFQLVRSSPLKLC</sequence>
<name>A0A1H3IC03_9BACI</name>
<organism evidence="1 2">
    <name type="scientific">Evansella caseinilytica</name>
    <dbReference type="NCBI Taxonomy" id="1503961"/>
    <lineage>
        <taxon>Bacteria</taxon>
        <taxon>Bacillati</taxon>
        <taxon>Bacillota</taxon>
        <taxon>Bacilli</taxon>
        <taxon>Bacillales</taxon>
        <taxon>Bacillaceae</taxon>
        <taxon>Evansella</taxon>
    </lineage>
</organism>
<accession>A0A1H3IC03</accession>
<protein>
    <submittedName>
        <fullName evidence="1">Uncharacterized protein</fullName>
    </submittedName>
</protein>
<evidence type="ECO:0000313" key="1">
    <source>
        <dbReference type="EMBL" id="SDY25363.1"/>
    </source>
</evidence>